<dbReference type="STRING" id="1075090.GOAMR_06_00290"/>
<dbReference type="eggNOG" id="COG1597">
    <property type="taxonomic scope" value="Bacteria"/>
</dbReference>
<evidence type="ECO:0000313" key="8">
    <source>
        <dbReference type="EMBL" id="GAB03823.1"/>
    </source>
</evidence>
<dbReference type="SUPFAM" id="SSF48317">
    <property type="entry name" value="Acid phosphatase/Vanadium-dependent haloperoxidase"/>
    <property type="match status" value="1"/>
</dbReference>
<dbReference type="Proteomes" id="UP000006023">
    <property type="component" value="Unassembled WGS sequence"/>
</dbReference>
<comment type="caution">
    <text evidence="8">The sequence shown here is derived from an EMBL/GenBank/DDBJ whole genome shotgun (WGS) entry which is preliminary data.</text>
</comment>
<evidence type="ECO:0000256" key="3">
    <source>
        <dbReference type="ARBA" id="ARBA00022692"/>
    </source>
</evidence>
<dbReference type="PROSITE" id="PS50146">
    <property type="entry name" value="DAGK"/>
    <property type="match status" value="1"/>
</dbReference>
<dbReference type="InterPro" id="IPR036938">
    <property type="entry name" value="PAP2/HPO_sf"/>
</dbReference>
<gene>
    <name evidence="8" type="ORF">GOAMR_06_00290</name>
</gene>
<dbReference type="SMART" id="SM00014">
    <property type="entry name" value="acidPPc"/>
    <property type="match status" value="1"/>
</dbReference>
<sequence length="503" mass="53521">MPTTAGTFDFMPRSRSYPLRTLTEGLNDLDRRLFDAVAESPSPLLDLTMRPLSSAADHSKLWVLIAAGLGSSGKLSMRRGAVRGLVTLGVTSLVVNQGFKRLYPRNRPLFAGVPLSRLRRQPTSNSFPSGHSASAAAFAIGVGLENRTAGYLLAGLAGAVGLSRVATGAHFPGDVLAGFAVGAGVAVAGARVVPPVDDSRTLIPEPSVEDLGPNPDGAGLVVVLNPASGDGSGARVADELRDSLPAAEIVELDTDSDIDAVAADVAERADYIGVAGGDGTVATVARHAIAADKPLAVFPAGTFNHFAKDIDAAKVASTVKSIQSGQVARVDVVWLNDETLLLNTASIGAYPEFVRARSRYQRRRIERPVATMHAALKVLRDSSPVNVRIEGRPATVSFFFLGNSVYGSPSFVPGRRSRLDDGVLDVRYLEDGHRNATARLLASWISGRLRNSKIYRELQAPVVTIESDEPFRVAHDGEEGDLHTRARFRVAYRELRVYGSSVL</sequence>
<dbReference type="SUPFAM" id="SSF111331">
    <property type="entry name" value="NAD kinase/diacylglycerol kinase-like"/>
    <property type="match status" value="1"/>
</dbReference>
<evidence type="ECO:0000313" key="9">
    <source>
        <dbReference type="Proteomes" id="UP000006023"/>
    </source>
</evidence>
<dbReference type="Gene3D" id="1.20.144.10">
    <property type="entry name" value="Phosphatidic acid phosphatase type 2/haloperoxidase"/>
    <property type="match status" value="1"/>
</dbReference>
<keyword evidence="9" id="KW-1185">Reference proteome</keyword>
<keyword evidence="6" id="KW-0472">Membrane</keyword>
<dbReference type="Gene3D" id="3.40.50.10330">
    <property type="entry name" value="Probable inorganic polyphosphate/atp-NAD kinase, domain 1"/>
    <property type="match status" value="1"/>
</dbReference>
<dbReference type="InterPro" id="IPR017438">
    <property type="entry name" value="ATP-NAD_kinase_N"/>
</dbReference>
<evidence type="ECO:0000256" key="4">
    <source>
        <dbReference type="ARBA" id="ARBA00022801"/>
    </source>
</evidence>
<dbReference type="GO" id="GO:0005886">
    <property type="term" value="C:plasma membrane"/>
    <property type="evidence" value="ECO:0007669"/>
    <property type="project" value="UniProtKB-SubCell"/>
</dbReference>
<reference evidence="8 9" key="1">
    <citation type="submission" date="2011-11" db="EMBL/GenBank/DDBJ databases">
        <title>Whole genome shotgun sequence of Gordonia amarae NBRC 15530.</title>
        <authorList>
            <person name="Takarada H."/>
            <person name="Hosoyama A."/>
            <person name="Tsuchikane K."/>
            <person name="Katsumata H."/>
            <person name="Yamazaki S."/>
            <person name="Fujita N."/>
        </authorList>
    </citation>
    <scope>NUCLEOTIDE SEQUENCE [LARGE SCALE GENOMIC DNA]</scope>
    <source>
        <strain evidence="8 9">NBRC 15530</strain>
    </source>
</reference>
<dbReference type="EMBL" id="BAED01000006">
    <property type="protein sequence ID" value="GAB03823.1"/>
    <property type="molecule type" value="Genomic_DNA"/>
</dbReference>
<name>G7GJP8_9ACTN</name>
<evidence type="ECO:0000256" key="1">
    <source>
        <dbReference type="ARBA" id="ARBA00004651"/>
    </source>
</evidence>
<dbReference type="PANTHER" id="PTHR14969">
    <property type="entry name" value="SPHINGOSINE-1-PHOSPHATE PHOSPHOHYDROLASE"/>
    <property type="match status" value="1"/>
</dbReference>
<evidence type="ECO:0000256" key="2">
    <source>
        <dbReference type="ARBA" id="ARBA00022475"/>
    </source>
</evidence>
<keyword evidence="4" id="KW-0378">Hydrolase</keyword>
<proteinExistence type="predicted"/>
<evidence type="ECO:0000256" key="5">
    <source>
        <dbReference type="ARBA" id="ARBA00022989"/>
    </source>
</evidence>
<dbReference type="Gene3D" id="2.60.200.40">
    <property type="match status" value="1"/>
</dbReference>
<organism evidence="8 9">
    <name type="scientific">Gordonia amarae NBRC 15530</name>
    <dbReference type="NCBI Taxonomy" id="1075090"/>
    <lineage>
        <taxon>Bacteria</taxon>
        <taxon>Bacillati</taxon>
        <taxon>Actinomycetota</taxon>
        <taxon>Actinomycetes</taxon>
        <taxon>Mycobacteriales</taxon>
        <taxon>Gordoniaceae</taxon>
        <taxon>Gordonia</taxon>
    </lineage>
</organism>
<dbReference type="InterPro" id="IPR016064">
    <property type="entry name" value="NAD/diacylglycerol_kinase_sf"/>
</dbReference>
<accession>G7GJP8</accession>
<protein>
    <recommendedName>
        <fullName evidence="7">DAGKc domain-containing protein</fullName>
    </recommendedName>
</protein>
<feature type="domain" description="DAGKc" evidence="7">
    <location>
        <begin position="215"/>
        <end position="339"/>
    </location>
</feature>
<dbReference type="AlphaFoldDB" id="G7GJP8"/>
<evidence type="ECO:0000256" key="6">
    <source>
        <dbReference type="ARBA" id="ARBA00023136"/>
    </source>
</evidence>
<dbReference type="InterPro" id="IPR000326">
    <property type="entry name" value="PAP2/HPO"/>
</dbReference>
<keyword evidence="2" id="KW-1003">Cell membrane</keyword>
<dbReference type="PANTHER" id="PTHR14969:SF62">
    <property type="entry name" value="DECAPRENYLPHOSPHORYL-5-PHOSPHORIBOSE PHOSPHATASE RV3807C-RELATED"/>
    <property type="match status" value="1"/>
</dbReference>
<dbReference type="Pfam" id="PF01569">
    <property type="entry name" value="PAP2"/>
    <property type="match status" value="1"/>
</dbReference>
<dbReference type="InterPro" id="IPR001206">
    <property type="entry name" value="Diacylglycerol_kinase_cat_dom"/>
</dbReference>
<keyword evidence="5" id="KW-1133">Transmembrane helix</keyword>
<dbReference type="GO" id="GO:0016787">
    <property type="term" value="F:hydrolase activity"/>
    <property type="evidence" value="ECO:0007669"/>
    <property type="project" value="UniProtKB-KW"/>
</dbReference>
<dbReference type="Pfam" id="PF00781">
    <property type="entry name" value="DAGK_cat"/>
    <property type="match status" value="1"/>
</dbReference>
<keyword evidence="3" id="KW-0812">Transmembrane</keyword>
<comment type="subcellular location">
    <subcellularLocation>
        <location evidence="1">Cell membrane</location>
        <topology evidence="1">Multi-pass membrane protein</topology>
    </subcellularLocation>
</comment>
<dbReference type="CDD" id="cd01610">
    <property type="entry name" value="PAP2_like"/>
    <property type="match status" value="1"/>
</dbReference>
<dbReference type="eggNOG" id="COG0671">
    <property type="taxonomic scope" value="Bacteria"/>
</dbReference>
<dbReference type="GO" id="GO:0016301">
    <property type="term" value="F:kinase activity"/>
    <property type="evidence" value="ECO:0007669"/>
    <property type="project" value="InterPro"/>
</dbReference>
<dbReference type="SMART" id="SM00046">
    <property type="entry name" value="DAGKc"/>
    <property type="match status" value="1"/>
</dbReference>
<evidence type="ECO:0000259" key="7">
    <source>
        <dbReference type="PROSITE" id="PS50146"/>
    </source>
</evidence>